<comment type="similarity">
    <text evidence="2">Belongs to the bacterial solute-binding protein 1 family.</text>
</comment>
<dbReference type="SUPFAM" id="SSF53850">
    <property type="entry name" value="Periplasmic binding protein-like II"/>
    <property type="match status" value="1"/>
</dbReference>
<comment type="subcellular location">
    <subcellularLocation>
        <location evidence="1">Periplasm</location>
    </subcellularLocation>
</comment>
<dbReference type="PATRIC" id="fig|1178482.3.peg.3480"/>
<reference evidence="8 9" key="1">
    <citation type="submission" date="2013-08" db="EMBL/GenBank/DDBJ databases">
        <title>draft genome of Halomonas huanghegensis, strain BJGMM-B45T.</title>
        <authorList>
            <person name="Miao C."/>
            <person name="Wan Y."/>
            <person name="Jin W."/>
        </authorList>
    </citation>
    <scope>NUCLEOTIDE SEQUENCE [LARGE SCALE GENOMIC DNA]</scope>
    <source>
        <strain evidence="8 9">BJGMM-B45</strain>
    </source>
</reference>
<evidence type="ECO:0000313" key="8">
    <source>
        <dbReference type="EMBL" id="ERL50378.1"/>
    </source>
</evidence>
<dbReference type="GO" id="GO:0042597">
    <property type="term" value="C:periplasmic space"/>
    <property type="evidence" value="ECO:0007669"/>
    <property type="project" value="UniProtKB-SubCell"/>
</dbReference>
<evidence type="ECO:0000256" key="7">
    <source>
        <dbReference type="SAM" id="SignalP"/>
    </source>
</evidence>
<dbReference type="OrthoDB" id="5580590at2"/>
<feature type="chain" id="PRO_5009977331" description="Probable sugar-binding periplasmic protein" evidence="7">
    <location>
        <begin position="37"/>
        <end position="430"/>
    </location>
</feature>
<evidence type="ECO:0000256" key="2">
    <source>
        <dbReference type="ARBA" id="ARBA00008520"/>
    </source>
</evidence>
<dbReference type="EMBL" id="AVBC01000039">
    <property type="protein sequence ID" value="ERL50378.1"/>
    <property type="molecule type" value="Genomic_DNA"/>
</dbReference>
<evidence type="ECO:0000313" key="9">
    <source>
        <dbReference type="Proteomes" id="UP000019113"/>
    </source>
</evidence>
<dbReference type="Proteomes" id="UP000019113">
    <property type="component" value="Unassembled WGS sequence"/>
</dbReference>
<evidence type="ECO:0000256" key="3">
    <source>
        <dbReference type="ARBA" id="ARBA00022448"/>
    </source>
</evidence>
<dbReference type="Pfam" id="PF01547">
    <property type="entry name" value="SBP_bac_1"/>
    <property type="match status" value="1"/>
</dbReference>
<dbReference type="KEGG" id="hhu:AR456_05845"/>
<keyword evidence="4 7" id="KW-0732">Signal</keyword>
<dbReference type="eggNOG" id="COG1653">
    <property type="taxonomic scope" value="Bacteria"/>
</dbReference>
<organism evidence="8 9">
    <name type="scientific">Halomonas huangheensis</name>
    <dbReference type="NCBI Taxonomy" id="1178482"/>
    <lineage>
        <taxon>Bacteria</taxon>
        <taxon>Pseudomonadati</taxon>
        <taxon>Pseudomonadota</taxon>
        <taxon>Gammaproteobacteria</taxon>
        <taxon>Oceanospirillales</taxon>
        <taxon>Halomonadaceae</taxon>
        <taxon>Halomonas</taxon>
    </lineage>
</organism>
<dbReference type="InterPro" id="IPR006059">
    <property type="entry name" value="SBP"/>
</dbReference>
<dbReference type="PANTHER" id="PTHR43649:SF28">
    <property type="entry name" value="BINDING PROTEIN COMPONENT OF ABC SUGAR TRANSPORTER-RELATED"/>
    <property type="match status" value="1"/>
</dbReference>
<dbReference type="AlphaFoldDB" id="W1N4D0"/>
<gene>
    <name evidence="8" type="ORF">BJB45_04415</name>
</gene>
<evidence type="ECO:0000256" key="4">
    <source>
        <dbReference type="ARBA" id="ARBA00022729"/>
    </source>
</evidence>
<name>W1N4D0_9GAMM</name>
<dbReference type="PANTHER" id="PTHR43649">
    <property type="entry name" value="ARABINOSE-BINDING PROTEIN-RELATED"/>
    <property type="match status" value="1"/>
</dbReference>
<keyword evidence="9" id="KW-1185">Reference proteome</keyword>
<keyword evidence="3" id="KW-0813">Transport</keyword>
<proteinExistence type="inferred from homology"/>
<comment type="caution">
    <text evidence="8">The sequence shown here is derived from an EMBL/GenBank/DDBJ whole genome shotgun (WGS) entry which is preliminary data.</text>
</comment>
<feature type="signal peptide" evidence="7">
    <location>
        <begin position="1"/>
        <end position="36"/>
    </location>
</feature>
<evidence type="ECO:0000256" key="1">
    <source>
        <dbReference type="ARBA" id="ARBA00004418"/>
    </source>
</evidence>
<evidence type="ECO:0000256" key="6">
    <source>
        <dbReference type="ARBA" id="ARBA00049753"/>
    </source>
</evidence>
<dbReference type="InterPro" id="IPR050490">
    <property type="entry name" value="Bact_solute-bd_prot1"/>
</dbReference>
<sequence length="430" mass="46851">MTTRLRSIHSRSIRSLRRPLAVLVAAAGMSMSTAQAGEVEVLHWWTSGGEAQAVGTLRDLLESEGHSWKDFAVAGGAGDSAMTVLKSRAMSGNPPSAAQINGPEIQEWGELGLLGNLDDVAAEENWDELLSPVVADMMRHDGHYVAVPVNVHRVNWMWANPAVLEDAGVEIPTSWDELFAAGDALREAGYVPLAHGGQPWQDATVFETVALSLGGADFYRQAFVELDQDTLESDTMIEALETFKRLRELMDEGMPGRDWNLATRMVIDGQAAMQIMGDWAKGEFTAADMQAGSDYLCAPVPGTADDFIFNIDSFAMFQLEDEESTAAQKTLARLILQPEFQKTFNQLKGSIPARTDLDMSGFDSCAQRSLDDFKAASEGNTLVPSVAHRMAMRSDVQGAFFDIITNYFNDESMTAEQAAQRLSQAASLAL</sequence>
<evidence type="ECO:0000256" key="5">
    <source>
        <dbReference type="ARBA" id="ARBA00049629"/>
    </source>
</evidence>
<accession>W1N4D0</accession>
<dbReference type="Gene3D" id="3.40.190.10">
    <property type="entry name" value="Periplasmic binding protein-like II"/>
    <property type="match status" value="2"/>
</dbReference>
<comment type="function">
    <text evidence="5">Part of a binding-protein-dependent transport system for a sugar.</text>
</comment>
<protein>
    <recommendedName>
        <fullName evidence="6">Probable sugar-binding periplasmic protein</fullName>
    </recommendedName>
</protein>
<dbReference type="STRING" id="1178482.AR456_05845"/>